<dbReference type="InterPro" id="IPR036034">
    <property type="entry name" value="PDZ_sf"/>
</dbReference>
<feature type="domain" description="Peptidase M50" evidence="12">
    <location>
        <begin position="15"/>
        <end position="346"/>
    </location>
</feature>
<dbReference type="InterPro" id="IPR004387">
    <property type="entry name" value="Pept_M50_Zn"/>
</dbReference>
<dbReference type="Proteomes" id="UP001199424">
    <property type="component" value="Unassembled WGS sequence"/>
</dbReference>
<comment type="subcellular location">
    <subcellularLocation>
        <location evidence="2">Membrane</location>
        <topology evidence="2">Multi-pass membrane protein</topology>
    </subcellularLocation>
</comment>
<dbReference type="GO" id="GO:0016020">
    <property type="term" value="C:membrane"/>
    <property type="evidence" value="ECO:0007669"/>
    <property type="project" value="UniProtKB-SubCell"/>
</dbReference>
<keyword evidence="5 11" id="KW-0812">Transmembrane</keyword>
<keyword evidence="4" id="KW-0645">Protease</keyword>
<evidence type="ECO:0000256" key="6">
    <source>
        <dbReference type="ARBA" id="ARBA00022801"/>
    </source>
</evidence>
<protein>
    <submittedName>
        <fullName evidence="14">M50 family metallopeptidase</fullName>
    </submittedName>
</protein>
<feature type="transmembrane region" description="Helical" evidence="11">
    <location>
        <begin position="96"/>
        <end position="118"/>
    </location>
</feature>
<dbReference type="RefSeq" id="WP_308448806.1">
    <property type="nucleotide sequence ID" value="NZ_JAJEQC010000003.1"/>
</dbReference>
<proteinExistence type="inferred from homology"/>
<evidence type="ECO:0000256" key="2">
    <source>
        <dbReference type="ARBA" id="ARBA00004141"/>
    </source>
</evidence>
<dbReference type="SUPFAM" id="SSF50156">
    <property type="entry name" value="PDZ domain-like"/>
    <property type="match status" value="1"/>
</dbReference>
<dbReference type="InterPro" id="IPR041489">
    <property type="entry name" value="PDZ_6"/>
</dbReference>
<dbReference type="GO" id="GO:0006508">
    <property type="term" value="P:proteolysis"/>
    <property type="evidence" value="ECO:0007669"/>
    <property type="project" value="UniProtKB-KW"/>
</dbReference>
<evidence type="ECO:0000256" key="9">
    <source>
        <dbReference type="ARBA" id="ARBA00023049"/>
    </source>
</evidence>
<dbReference type="CDD" id="cd06163">
    <property type="entry name" value="S2P-M50_PDZ_RseP-like"/>
    <property type="match status" value="1"/>
</dbReference>
<evidence type="ECO:0000259" key="13">
    <source>
        <dbReference type="Pfam" id="PF17820"/>
    </source>
</evidence>
<dbReference type="AlphaFoldDB" id="A0AAE3AKM7"/>
<dbReference type="Gene3D" id="2.30.42.10">
    <property type="match status" value="1"/>
</dbReference>
<keyword evidence="7" id="KW-0862">Zinc</keyword>
<evidence type="ECO:0000256" key="5">
    <source>
        <dbReference type="ARBA" id="ARBA00022692"/>
    </source>
</evidence>
<keyword evidence="8 11" id="KW-1133">Transmembrane helix</keyword>
<organism evidence="14 15">
    <name type="scientific">Hominenteromicrobium mulieris</name>
    <dbReference type="NCBI Taxonomy" id="2885357"/>
    <lineage>
        <taxon>Bacteria</taxon>
        <taxon>Bacillati</taxon>
        <taxon>Bacillota</taxon>
        <taxon>Clostridia</taxon>
        <taxon>Eubacteriales</taxon>
        <taxon>Oscillospiraceae</taxon>
        <taxon>Hominenteromicrobium</taxon>
    </lineage>
</organism>
<dbReference type="GO" id="GO:0004222">
    <property type="term" value="F:metalloendopeptidase activity"/>
    <property type="evidence" value="ECO:0007669"/>
    <property type="project" value="InterPro"/>
</dbReference>
<gene>
    <name evidence="14" type="ORF">LKD31_04540</name>
</gene>
<evidence type="ECO:0000256" key="4">
    <source>
        <dbReference type="ARBA" id="ARBA00022670"/>
    </source>
</evidence>
<comment type="caution">
    <text evidence="14">The sequence shown here is derived from an EMBL/GenBank/DDBJ whole genome shotgun (WGS) entry which is preliminary data.</text>
</comment>
<evidence type="ECO:0000259" key="12">
    <source>
        <dbReference type="Pfam" id="PF02163"/>
    </source>
</evidence>
<keyword evidence="15" id="KW-1185">Reference proteome</keyword>
<feature type="domain" description="PDZ" evidence="13">
    <location>
        <begin position="133"/>
        <end position="168"/>
    </location>
</feature>
<dbReference type="EMBL" id="JAJEQC010000003">
    <property type="protein sequence ID" value="MCC2136283.1"/>
    <property type="molecule type" value="Genomic_DNA"/>
</dbReference>
<dbReference type="PANTHER" id="PTHR42837:SF2">
    <property type="entry name" value="MEMBRANE METALLOPROTEASE ARASP2, CHLOROPLASTIC-RELATED"/>
    <property type="match status" value="1"/>
</dbReference>
<evidence type="ECO:0000256" key="10">
    <source>
        <dbReference type="ARBA" id="ARBA00023136"/>
    </source>
</evidence>
<evidence type="ECO:0000256" key="11">
    <source>
        <dbReference type="SAM" id="Phobius"/>
    </source>
</evidence>
<accession>A0AAE3AKM7</accession>
<comment type="cofactor">
    <cofactor evidence="1">
        <name>Zn(2+)</name>
        <dbReference type="ChEBI" id="CHEBI:29105"/>
    </cofactor>
</comment>
<evidence type="ECO:0000256" key="7">
    <source>
        <dbReference type="ARBA" id="ARBA00022833"/>
    </source>
</evidence>
<comment type="similarity">
    <text evidence="3">Belongs to the peptidase M50B family.</text>
</comment>
<name>A0AAE3AKM7_9FIRM</name>
<dbReference type="InterPro" id="IPR008915">
    <property type="entry name" value="Peptidase_M50"/>
</dbReference>
<dbReference type="Pfam" id="PF02163">
    <property type="entry name" value="Peptidase_M50"/>
    <property type="match status" value="1"/>
</dbReference>
<feature type="transmembrane region" description="Helical" evidence="11">
    <location>
        <begin position="288"/>
        <end position="307"/>
    </location>
</feature>
<feature type="transmembrane region" description="Helical" evidence="11">
    <location>
        <begin position="335"/>
        <end position="353"/>
    </location>
</feature>
<keyword evidence="10 11" id="KW-0472">Membrane</keyword>
<dbReference type="Pfam" id="PF17820">
    <property type="entry name" value="PDZ_6"/>
    <property type="match status" value="1"/>
</dbReference>
<dbReference type="PANTHER" id="PTHR42837">
    <property type="entry name" value="REGULATOR OF SIGMA-E PROTEASE RSEP"/>
    <property type="match status" value="1"/>
</dbReference>
<evidence type="ECO:0000313" key="15">
    <source>
        <dbReference type="Proteomes" id="UP001199424"/>
    </source>
</evidence>
<evidence type="ECO:0000313" key="14">
    <source>
        <dbReference type="EMBL" id="MCC2136283.1"/>
    </source>
</evidence>
<feature type="transmembrane region" description="Helical" evidence="11">
    <location>
        <begin position="7"/>
        <end position="25"/>
    </location>
</feature>
<evidence type="ECO:0000256" key="3">
    <source>
        <dbReference type="ARBA" id="ARBA00007931"/>
    </source>
</evidence>
<keyword evidence="9" id="KW-0482">Metalloprotease</keyword>
<reference evidence="14" key="1">
    <citation type="submission" date="2021-10" db="EMBL/GenBank/DDBJ databases">
        <title>Anaerobic single-cell dispensing facilitates the cultivation of human gut bacteria.</title>
        <authorList>
            <person name="Afrizal A."/>
        </authorList>
    </citation>
    <scope>NUCLEOTIDE SEQUENCE</scope>
    <source>
        <strain evidence="14">CLA-AA-H250</strain>
    </source>
</reference>
<evidence type="ECO:0000256" key="8">
    <source>
        <dbReference type="ARBA" id="ARBA00022989"/>
    </source>
</evidence>
<keyword evidence="6" id="KW-0378">Hydrolase</keyword>
<evidence type="ECO:0000256" key="1">
    <source>
        <dbReference type="ARBA" id="ARBA00001947"/>
    </source>
</evidence>
<sequence>MSTVVQGILLAVIGVLLFGLIIFIHEFGHFFTAKLSHVCVNEFSIGMGPKLFSFTRGETQYSLRLLPIGGYCAMEGEDEKSDDPRAFGNRPVWQRMIVVAAGGIMNILLAVLLMMVICGQEDRYATMQIAGFAENSAFEAAGVEVGDVITSIDGYTVRTGQDLSFALSMAALDSTDGTAALDLTVKRGEETVTFNDLTINTTSADGKQYRAVLDFYVLGEEKTPWTLIKNAFADTYSTVRMIFNSLIGMVTGRFGFKELAGPVGTAQAVTQAASAGLKQSFGAAVNNIVYIMLVISVNLGIVNLLPLPALDGGRLVFLIIEAIFRRPVPAKYERWVHAGGFALLICLMLAVTFQDIMRIATGG</sequence>